<evidence type="ECO:0000313" key="2">
    <source>
        <dbReference type="Proteomes" id="UP000515856"/>
    </source>
</evidence>
<dbReference type="KEGG" id="ehn:H9Q80_16325"/>
<proteinExistence type="predicted"/>
<dbReference type="EMBL" id="CP060636">
    <property type="protein sequence ID" value="QNM11792.1"/>
    <property type="molecule type" value="Genomic_DNA"/>
</dbReference>
<name>A0A7G9GLW0_9FIRM</name>
<dbReference type="RefSeq" id="WP_117452038.1">
    <property type="nucleotide sequence ID" value="NZ_CP060636.1"/>
</dbReference>
<evidence type="ECO:0000313" key="1">
    <source>
        <dbReference type="EMBL" id="QNM11792.1"/>
    </source>
</evidence>
<dbReference type="Proteomes" id="UP000515856">
    <property type="component" value="Chromosome"/>
</dbReference>
<organism evidence="1 2">
    <name type="scientific">[Eubacterium] hominis</name>
    <dbReference type="NCBI Taxonomy" id="2764325"/>
    <lineage>
        <taxon>Bacteria</taxon>
        <taxon>Bacillati</taxon>
        <taxon>Bacillota</taxon>
        <taxon>Erysipelotrichia</taxon>
        <taxon>Erysipelotrichales</taxon>
        <taxon>Erysipelotrichaceae</taxon>
        <taxon>Amedibacillus</taxon>
    </lineage>
</organism>
<protein>
    <submittedName>
        <fullName evidence="1">Uncharacterized protein</fullName>
    </submittedName>
</protein>
<dbReference type="AlphaFoldDB" id="A0A7G9GLW0"/>
<reference evidence="1 2" key="1">
    <citation type="submission" date="2020-08" db="EMBL/GenBank/DDBJ databases">
        <authorList>
            <person name="Liu C."/>
            <person name="Sun Q."/>
        </authorList>
    </citation>
    <scope>NUCLEOTIDE SEQUENCE [LARGE SCALE GENOMIC DNA]</scope>
    <source>
        <strain evidence="1 2">NSJ-61</strain>
    </source>
</reference>
<sequence>MDLFSYNYGGKKLSFRMSNAAMMEIEQLQKQNLKTINPDLFKIAIEVSEKEPKEELEKENEQSNDSSVDILKQMVEILPYVDDFERLDKFITPHDLMYILLHNNPEYRELTKDEWSNIVWDMEENLGFEEVSAKFEEVYEKVFTLMAKMKSPKKPKSKRTSKASMQA</sequence>
<keyword evidence="2" id="KW-1185">Reference proteome</keyword>
<accession>A0A7G9GLW0</accession>
<gene>
    <name evidence="1" type="ORF">H9Q80_16325</name>
</gene>